<evidence type="ECO:0000256" key="1">
    <source>
        <dbReference type="ARBA" id="ARBA00001947"/>
    </source>
</evidence>
<dbReference type="STRING" id="1121863.GCA_000621185_03634"/>
<dbReference type="Pfam" id="PF01435">
    <property type="entry name" value="Peptidase_M48"/>
    <property type="match status" value="1"/>
</dbReference>
<dbReference type="GO" id="GO:0006508">
    <property type="term" value="P:proteolysis"/>
    <property type="evidence" value="ECO:0007669"/>
    <property type="project" value="UniProtKB-KW"/>
</dbReference>
<dbReference type="PROSITE" id="PS51257">
    <property type="entry name" value="PROKAR_LIPOPROTEIN"/>
    <property type="match status" value="1"/>
</dbReference>
<evidence type="ECO:0000256" key="9">
    <source>
        <dbReference type="ARBA" id="ARBA00022989"/>
    </source>
</evidence>
<evidence type="ECO:0000256" key="2">
    <source>
        <dbReference type="ARBA" id="ARBA00004651"/>
    </source>
</evidence>
<feature type="transmembrane region" description="Helical" evidence="12">
    <location>
        <begin position="142"/>
        <end position="164"/>
    </location>
</feature>
<comment type="caution">
    <text evidence="14">The sequence shown here is derived from an EMBL/GenBank/DDBJ whole genome shotgun (WGS) entry which is preliminary data.</text>
</comment>
<evidence type="ECO:0000256" key="6">
    <source>
        <dbReference type="ARBA" id="ARBA00022723"/>
    </source>
</evidence>
<dbReference type="GO" id="GO:0004222">
    <property type="term" value="F:metalloendopeptidase activity"/>
    <property type="evidence" value="ECO:0007669"/>
    <property type="project" value="InterPro"/>
</dbReference>
<keyword evidence="6" id="KW-0479">Metal-binding</keyword>
<keyword evidence="9 12" id="KW-1133">Transmembrane helix</keyword>
<protein>
    <recommendedName>
        <fullName evidence="13">Peptidase M48 domain-containing protein</fullName>
    </recommendedName>
</protein>
<evidence type="ECO:0000256" key="4">
    <source>
        <dbReference type="ARBA" id="ARBA00022670"/>
    </source>
</evidence>
<accession>A0A0J8Y7D4</accession>
<keyword evidence="11 12" id="KW-0472">Membrane</keyword>
<evidence type="ECO:0000313" key="14">
    <source>
        <dbReference type="EMBL" id="KMV33299.1"/>
    </source>
</evidence>
<evidence type="ECO:0000256" key="5">
    <source>
        <dbReference type="ARBA" id="ARBA00022692"/>
    </source>
</evidence>
<evidence type="ECO:0000256" key="11">
    <source>
        <dbReference type="ARBA" id="ARBA00023136"/>
    </source>
</evidence>
<evidence type="ECO:0000256" key="10">
    <source>
        <dbReference type="ARBA" id="ARBA00023049"/>
    </source>
</evidence>
<keyword evidence="5 12" id="KW-0812">Transmembrane</keyword>
<sequence>MNRKSLIYLFLVPLLIACYGLWQHYRVSDITGRVDFSNALIQTANEALQKESNAVVEFAADGENYRMPAKELITNERQLQNQYAREIMLAQLQSKLADLAVGLALLCIVLNAGALALCRRSVKVAKRSQDDLVRAFDRCRKLLPWLMVSQIVICGLAFFCAVVYETLWFGTHFKMNAGGIKVMFFALMVLFGILWVLYKSLGSLKQCFTLFQPEPHEVAGHNLTREQAPALWQWVESLAQRLGAIVPDNIVVGLLEGFYVTANPVQLEDGPLLKGQTLYFPLTWAALMDKDELSAVVGHELGHFAGQDTLYSLRFAPLYAGISHSIETMVLNQRNAPVLDHVILYPSLHIGIQFIQQLHETVSHWSRIREHEADAVGARASSPRALAASLLRISAIGEAQNRVFEAFFNGKLQSDNLVENVIDDLRVNGFSDPQHYLESETAHPTDSHPPSRKRIETLGCPLDASLLAQATRPAEDAWQSLTPLLPQAAAMAAQMTRELDGKATQHREAFRRELEEVVEQAGESVTLYTGNKVYVVGGFLAIILFVASFILLTQLGFNYLGEPNLNMLAGGAAMGALGLLACWSLWQQWRKRHTPFLTLTPQALRCRQFTADIPLNAIEDFKVQNMNDTITVTLICKQGYELPRAVGGWWKNRTRVQRSKNQLMFTWIGKLKGEDKKAYSTETLLELFIRNLNAIHAREALNNFK</sequence>
<dbReference type="PANTHER" id="PTHR43221:SF1">
    <property type="entry name" value="PROTEASE HTPX"/>
    <property type="match status" value="1"/>
</dbReference>
<evidence type="ECO:0000256" key="3">
    <source>
        <dbReference type="ARBA" id="ARBA00022475"/>
    </source>
</evidence>
<feature type="transmembrane region" description="Helical" evidence="12">
    <location>
        <begin position="533"/>
        <end position="555"/>
    </location>
</feature>
<proteinExistence type="predicted"/>
<reference evidence="14 15" key="1">
    <citation type="submission" date="2015-06" db="EMBL/GenBank/DDBJ databases">
        <title>Genome sequencing of Cronobacter sp. strain DJ34 isolated from petroleum contaminated sludge of Duliajan Oil Fields, Assam, India.</title>
        <authorList>
            <person name="Pal S."/>
            <person name="Banerjee T.D."/>
            <person name="Roy A."/>
            <person name="Sar P."/>
            <person name="Kazy S.K."/>
        </authorList>
    </citation>
    <scope>NUCLEOTIDE SEQUENCE [LARGE SCALE GENOMIC DNA]</scope>
    <source>
        <strain evidence="14 15">DJ34</strain>
    </source>
</reference>
<evidence type="ECO:0000259" key="13">
    <source>
        <dbReference type="Pfam" id="PF01435"/>
    </source>
</evidence>
<keyword evidence="8" id="KW-0862">Zinc</keyword>
<feature type="transmembrane region" description="Helical" evidence="12">
    <location>
        <begin position="7"/>
        <end position="25"/>
    </location>
</feature>
<feature type="transmembrane region" description="Helical" evidence="12">
    <location>
        <begin position="99"/>
        <end position="118"/>
    </location>
</feature>
<gene>
    <name evidence="14" type="ORF">ACH50_18800</name>
</gene>
<dbReference type="Proteomes" id="UP000037315">
    <property type="component" value="Unassembled WGS sequence"/>
</dbReference>
<dbReference type="RefSeq" id="WP_048888589.1">
    <property type="nucleotide sequence ID" value="NZ_LFEJ01000024.1"/>
</dbReference>
<evidence type="ECO:0000256" key="8">
    <source>
        <dbReference type="ARBA" id="ARBA00022833"/>
    </source>
</evidence>
<evidence type="ECO:0000313" key="15">
    <source>
        <dbReference type="Proteomes" id="UP000037315"/>
    </source>
</evidence>
<feature type="transmembrane region" description="Helical" evidence="12">
    <location>
        <begin position="567"/>
        <end position="586"/>
    </location>
</feature>
<dbReference type="InterPro" id="IPR050083">
    <property type="entry name" value="HtpX_protease"/>
</dbReference>
<comment type="cofactor">
    <cofactor evidence="1">
        <name>Zn(2+)</name>
        <dbReference type="ChEBI" id="CHEBI:29105"/>
    </cofactor>
</comment>
<dbReference type="OrthoDB" id="5295941at2"/>
<dbReference type="GO" id="GO:0005886">
    <property type="term" value="C:plasma membrane"/>
    <property type="evidence" value="ECO:0007669"/>
    <property type="project" value="UniProtKB-SubCell"/>
</dbReference>
<keyword evidence="3" id="KW-1003">Cell membrane</keyword>
<dbReference type="AlphaFoldDB" id="A0A0J8Y7D4"/>
<keyword evidence="15" id="KW-1185">Reference proteome</keyword>
<keyword evidence="10" id="KW-0482">Metalloprotease</keyword>
<organism evidence="14 15">
    <name type="scientific">Franconibacter pulveris</name>
    <dbReference type="NCBI Taxonomy" id="435910"/>
    <lineage>
        <taxon>Bacteria</taxon>
        <taxon>Pseudomonadati</taxon>
        <taxon>Pseudomonadota</taxon>
        <taxon>Gammaproteobacteria</taxon>
        <taxon>Enterobacterales</taxon>
        <taxon>Enterobacteriaceae</taxon>
        <taxon>Franconibacter</taxon>
    </lineage>
</organism>
<comment type="subcellular location">
    <subcellularLocation>
        <location evidence="2">Cell membrane</location>
        <topology evidence="2">Multi-pass membrane protein</topology>
    </subcellularLocation>
</comment>
<evidence type="ECO:0000256" key="7">
    <source>
        <dbReference type="ARBA" id="ARBA00022801"/>
    </source>
</evidence>
<dbReference type="EMBL" id="LFEJ01000024">
    <property type="protein sequence ID" value="KMV33299.1"/>
    <property type="molecule type" value="Genomic_DNA"/>
</dbReference>
<keyword evidence="4" id="KW-0645">Protease</keyword>
<dbReference type="Gene3D" id="3.30.2010.10">
    <property type="entry name" value="Metalloproteases ('zincins'), catalytic domain"/>
    <property type="match status" value="1"/>
</dbReference>
<feature type="domain" description="Peptidase M48" evidence="13">
    <location>
        <begin position="287"/>
        <end position="458"/>
    </location>
</feature>
<dbReference type="InterPro" id="IPR001915">
    <property type="entry name" value="Peptidase_M48"/>
</dbReference>
<feature type="transmembrane region" description="Helical" evidence="12">
    <location>
        <begin position="176"/>
        <end position="198"/>
    </location>
</feature>
<dbReference type="PANTHER" id="PTHR43221">
    <property type="entry name" value="PROTEASE HTPX"/>
    <property type="match status" value="1"/>
</dbReference>
<keyword evidence="7" id="KW-0378">Hydrolase</keyword>
<name>A0A0J8Y7D4_9ENTR</name>
<dbReference type="PATRIC" id="fig|1656095.3.peg.2417"/>
<evidence type="ECO:0000256" key="12">
    <source>
        <dbReference type="SAM" id="Phobius"/>
    </source>
</evidence>
<dbReference type="GO" id="GO:0046872">
    <property type="term" value="F:metal ion binding"/>
    <property type="evidence" value="ECO:0007669"/>
    <property type="project" value="UniProtKB-KW"/>
</dbReference>
<dbReference type="CDD" id="cd07328">
    <property type="entry name" value="M48_Ste24p_like"/>
    <property type="match status" value="1"/>
</dbReference>